<evidence type="ECO:0000313" key="7">
    <source>
        <dbReference type="Proteomes" id="UP000434850"/>
    </source>
</evidence>
<evidence type="ECO:0000256" key="2">
    <source>
        <dbReference type="ARBA" id="ARBA00022748"/>
    </source>
</evidence>
<dbReference type="Proteomes" id="UP000434850">
    <property type="component" value="Unassembled WGS sequence"/>
</dbReference>
<dbReference type="OrthoDB" id="743079at2"/>
<feature type="domain" description="Thioredoxin" evidence="5">
    <location>
        <begin position="344"/>
        <end position="509"/>
    </location>
</feature>
<dbReference type="GO" id="GO:0016491">
    <property type="term" value="F:oxidoreductase activity"/>
    <property type="evidence" value="ECO:0007669"/>
    <property type="project" value="InterPro"/>
</dbReference>
<dbReference type="Pfam" id="PF13905">
    <property type="entry name" value="Thioredoxin_8"/>
    <property type="match status" value="1"/>
</dbReference>
<dbReference type="InterPro" id="IPR012336">
    <property type="entry name" value="Thioredoxin-like_fold"/>
</dbReference>
<dbReference type="SUPFAM" id="SSF52833">
    <property type="entry name" value="Thioredoxin-like"/>
    <property type="match status" value="1"/>
</dbReference>
<evidence type="ECO:0000256" key="1">
    <source>
        <dbReference type="ARBA" id="ARBA00004196"/>
    </source>
</evidence>
<evidence type="ECO:0000259" key="5">
    <source>
        <dbReference type="PROSITE" id="PS51352"/>
    </source>
</evidence>
<dbReference type="PANTHER" id="PTHR42852:SF6">
    <property type="entry name" value="THIOL:DISULFIDE INTERCHANGE PROTEIN DSBE"/>
    <property type="match status" value="1"/>
</dbReference>
<organism evidence="6 7">
    <name type="scientific">Mucilaginibacter aquatilis</name>
    <dbReference type="NCBI Taxonomy" id="1517760"/>
    <lineage>
        <taxon>Bacteria</taxon>
        <taxon>Pseudomonadati</taxon>
        <taxon>Bacteroidota</taxon>
        <taxon>Sphingobacteriia</taxon>
        <taxon>Sphingobacteriales</taxon>
        <taxon>Sphingobacteriaceae</taxon>
        <taxon>Mucilaginibacter</taxon>
    </lineage>
</organism>
<dbReference type="EMBL" id="WQLA01000002">
    <property type="protein sequence ID" value="MVN90954.1"/>
    <property type="molecule type" value="Genomic_DNA"/>
</dbReference>
<reference evidence="6 7" key="1">
    <citation type="submission" date="2019-12" db="EMBL/GenBank/DDBJ databases">
        <title>Mucilaginibacter sp. HME9299 genome sequencing and assembly.</title>
        <authorList>
            <person name="Kang H."/>
            <person name="Kim H."/>
            <person name="Joh K."/>
        </authorList>
    </citation>
    <scope>NUCLEOTIDE SEQUENCE [LARGE SCALE GENOMIC DNA]</scope>
    <source>
        <strain evidence="6 7">HME9299</strain>
    </source>
</reference>
<dbReference type="PANTHER" id="PTHR42852">
    <property type="entry name" value="THIOL:DISULFIDE INTERCHANGE PROTEIN DSBE"/>
    <property type="match status" value="1"/>
</dbReference>
<dbReference type="GO" id="GO:0030313">
    <property type="term" value="C:cell envelope"/>
    <property type="evidence" value="ECO:0007669"/>
    <property type="project" value="UniProtKB-SubCell"/>
</dbReference>
<proteinExistence type="predicted"/>
<keyword evidence="3" id="KW-1015">Disulfide bond</keyword>
<dbReference type="PROSITE" id="PS51352">
    <property type="entry name" value="THIOREDOXIN_2"/>
    <property type="match status" value="1"/>
</dbReference>
<dbReference type="InterPro" id="IPR036249">
    <property type="entry name" value="Thioredoxin-like_sf"/>
</dbReference>
<dbReference type="InterPro" id="IPR013766">
    <property type="entry name" value="Thioredoxin_domain"/>
</dbReference>
<keyword evidence="4" id="KW-0676">Redox-active center</keyword>
<dbReference type="AlphaFoldDB" id="A0A6I4IQD3"/>
<keyword evidence="2" id="KW-0201">Cytochrome c-type biogenesis</keyword>
<sequence>MKNLITISLTIGVIITLLLTPSETLAQFKLSGKVEHLQQADTIQLNIPYLYGYYYENIKQIRLDKQGNFTADIPLSTTKFATLMYHSRLWTIMMKPGKQLEVTINSTDTTLSTFKGSIAAENKLLYQVDAGQKPAFIAAGTRGNNSYAKGTVAEITEKVIKPQLKLGETRVTQVRASALNTADKRLIAQEIRTETLNWLNFFARGIMNVNKADLMGLYKLLYGSIKPEPDVLPAGPQFYQFADDYIGYMESQAVIYMQGLDKAKANTTPVPYFNVSFDDAIALAKSKGKLYVNWLAVKNTYNKPVAEAMLAQFINAKCSEKDLTEARPLMDEMINLYPQSKYRPQLAARIANMQSALVTNKSNEGIHIIEGFEKINSIYEIVNRYKGKVVYLDIWGTWCGPCRDELRFVPELKKQFEGKNVVFIYLDMDDDIKDAHWRDFIMVNNMTGIHLRKSNADIQKFWDELQPDKNKQGSYPTYFIFDKSGKAIINDIKRPSNKTLLYQQIAQYL</sequence>
<name>A0A6I4IQD3_9SPHI</name>
<dbReference type="InterPro" id="IPR050553">
    <property type="entry name" value="Thioredoxin_ResA/DsbE_sf"/>
</dbReference>
<comment type="subcellular location">
    <subcellularLocation>
        <location evidence="1">Cell envelope</location>
    </subcellularLocation>
</comment>
<protein>
    <submittedName>
        <fullName evidence="6">Redoxin family protein</fullName>
    </submittedName>
</protein>
<evidence type="ECO:0000256" key="4">
    <source>
        <dbReference type="ARBA" id="ARBA00023284"/>
    </source>
</evidence>
<dbReference type="Gene3D" id="3.40.30.10">
    <property type="entry name" value="Glutaredoxin"/>
    <property type="match status" value="1"/>
</dbReference>
<dbReference type="CDD" id="cd02966">
    <property type="entry name" value="TlpA_like_family"/>
    <property type="match status" value="1"/>
</dbReference>
<evidence type="ECO:0000313" key="6">
    <source>
        <dbReference type="EMBL" id="MVN90954.1"/>
    </source>
</evidence>
<gene>
    <name evidence="6" type="ORF">GO816_07445</name>
</gene>
<dbReference type="RefSeq" id="WP_157540716.1">
    <property type="nucleotide sequence ID" value="NZ_WQLA01000002.1"/>
</dbReference>
<evidence type="ECO:0000256" key="3">
    <source>
        <dbReference type="ARBA" id="ARBA00023157"/>
    </source>
</evidence>
<dbReference type="GO" id="GO:0017004">
    <property type="term" value="P:cytochrome complex assembly"/>
    <property type="evidence" value="ECO:0007669"/>
    <property type="project" value="UniProtKB-KW"/>
</dbReference>
<keyword evidence="7" id="KW-1185">Reference proteome</keyword>
<accession>A0A6I4IQD3</accession>
<comment type="caution">
    <text evidence="6">The sequence shown here is derived from an EMBL/GenBank/DDBJ whole genome shotgun (WGS) entry which is preliminary data.</text>
</comment>